<keyword evidence="3" id="KW-1185">Reference proteome</keyword>
<proteinExistence type="predicted"/>
<sequence>MSDLFSRLGSPEWQWIWAALQTFTLIGGFYFVIRQIRLAQVQNSISHLNFFREIWISPAILRARRSFNAAPVVADGEIRAHEDVMCLFFNDIGIAIRTGQVDKVHVVRFFGFFVEGYWLLMSEQIQRCRDRASDPSIYGSFERLYEIVIQENERYGLGTLTASRLGMFVKEEAALANFYLDAPA</sequence>
<dbReference type="RefSeq" id="WP_185799238.1">
    <property type="nucleotide sequence ID" value="NZ_JACLQD010000009.1"/>
</dbReference>
<organism evidence="2 3">
    <name type="scientific">Paragemmobacter straminiformis</name>
    <dbReference type="NCBI Taxonomy" id="2045119"/>
    <lineage>
        <taxon>Bacteria</taxon>
        <taxon>Pseudomonadati</taxon>
        <taxon>Pseudomonadota</taxon>
        <taxon>Alphaproteobacteria</taxon>
        <taxon>Rhodobacterales</taxon>
        <taxon>Paracoccaceae</taxon>
        <taxon>Paragemmobacter</taxon>
    </lineage>
</organism>
<dbReference type="AlphaFoldDB" id="A0A842IC72"/>
<keyword evidence="1" id="KW-1133">Transmembrane helix</keyword>
<evidence type="ECO:0000313" key="3">
    <source>
        <dbReference type="Proteomes" id="UP000555411"/>
    </source>
</evidence>
<dbReference type="EMBL" id="JACLQD010000009">
    <property type="protein sequence ID" value="MBC2837622.1"/>
    <property type="molecule type" value="Genomic_DNA"/>
</dbReference>
<evidence type="ECO:0000256" key="1">
    <source>
        <dbReference type="SAM" id="Phobius"/>
    </source>
</evidence>
<gene>
    <name evidence="2" type="ORF">H7F16_19055</name>
</gene>
<keyword evidence="1" id="KW-0472">Membrane</keyword>
<dbReference type="Proteomes" id="UP000555411">
    <property type="component" value="Unassembled WGS sequence"/>
</dbReference>
<protein>
    <recommendedName>
        <fullName evidence="4">DUF4760 domain-containing protein</fullName>
    </recommendedName>
</protein>
<reference evidence="2 3" key="1">
    <citation type="journal article" date="2017" name="Int. J. Syst. Evol. Microbiol.">
        <title>Gemmobacter straminiformis sp. nov., isolated from an artificial fountain.</title>
        <authorList>
            <person name="Kang J.Y."/>
            <person name="Kim M.J."/>
            <person name="Chun J."/>
            <person name="Son K.P."/>
            <person name="Jahng K.Y."/>
        </authorList>
    </citation>
    <scope>NUCLEOTIDE SEQUENCE [LARGE SCALE GENOMIC DNA]</scope>
    <source>
        <strain evidence="2 3">CAM-8</strain>
    </source>
</reference>
<comment type="caution">
    <text evidence="2">The sequence shown here is derived from an EMBL/GenBank/DDBJ whole genome shotgun (WGS) entry which is preliminary data.</text>
</comment>
<accession>A0A842IC72</accession>
<feature type="transmembrane region" description="Helical" evidence="1">
    <location>
        <begin position="15"/>
        <end position="33"/>
    </location>
</feature>
<keyword evidence="1" id="KW-0812">Transmembrane</keyword>
<evidence type="ECO:0000313" key="2">
    <source>
        <dbReference type="EMBL" id="MBC2837622.1"/>
    </source>
</evidence>
<name>A0A842IC72_9RHOB</name>
<evidence type="ECO:0008006" key="4">
    <source>
        <dbReference type="Google" id="ProtNLM"/>
    </source>
</evidence>